<evidence type="ECO:0000313" key="2">
    <source>
        <dbReference type="Proteomes" id="UP000006443"/>
    </source>
</evidence>
<evidence type="ECO:0000313" key="1">
    <source>
        <dbReference type="EMBL" id="EEG78367.1"/>
    </source>
</evidence>
<dbReference type="EMBL" id="ACJM01000003">
    <property type="protein sequence ID" value="EEG78367.1"/>
    <property type="molecule type" value="Genomic_DNA"/>
</dbReference>
<sequence length="38" mass="4369">MPVLYKEVRMPKVKHPPQVDYEVIFAFLVNTISIVLPG</sequence>
<gene>
    <name evidence="1" type="ORF">DealDRAFT_0782</name>
</gene>
<accession>C0GE73</accession>
<proteinExistence type="predicted"/>
<dbReference type="AlphaFoldDB" id="C0GE73"/>
<comment type="caution">
    <text evidence="1">The sequence shown here is derived from an EMBL/GenBank/DDBJ whole genome shotgun (WGS) entry which is preliminary data.</text>
</comment>
<dbReference type="Proteomes" id="UP000006443">
    <property type="component" value="Unassembled WGS sequence"/>
</dbReference>
<protein>
    <submittedName>
        <fullName evidence="1">Uncharacterized protein</fullName>
    </submittedName>
</protein>
<reference evidence="1 2" key="1">
    <citation type="submission" date="2009-02" db="EMBL/GenBank/DDBJ databases">
        <title>Sequencing of the draft genome and assembly of Dethiobacter alkaliphilus AHT 1.</title>
        <authorList>
            <consortium name="US DOE Joint Genome Institute (JGI-PGF)"/>
            <person name="Lucas S."/>
            <person name="Copeland A."/>
            <person name="Lapidus A."/>
            <person name="Glavina del Rio T."/>
            <person name="Dalin E."/>
            <person name="Tice H."/>
            <person name="Bruce D."/>
            <person name="Goodwin L."/>
            <person name="Pitluck S."/>
            <person name="Larimer F."/>
            <person name="Land M.L."/>
            <person name="Hauser L."/>
            <person name="Muyzer G."/>
        </authorList>
    </citation>
    <scope>NUCLEOTIDE SEQUENCE [LARGE SCALE GENOMIC DNA]</scope>
    <source>
        <strain evidence="1 2">AHT 1</strain>
    </source>
</reference>
<keyword evidence="2" id="KW-1185">Reference proteome</keyword>
<name>C0GE73_DETAL</name>
<organism evidence="1 2">
    <name type="scientific">Dethiobacter alkaliphilus AHT 1</name>
    <dbReference type="NCBI Taxonomy" id="555088"/>
    <lineage>
        <taxon>Bacteria</taxon>
        <taxon>Bacillati</taxon>
        <taxon>Bacillota</taxon>
        <taxon>Dethiobacteria</taxon>
        <taxon>Dethiobacterales</taxon>
        <taxon>Dethiobacteraceae</taxon>
        <taxon>Dethiobacter</taxon>
    </lineage>
</organism>